<proteinExistence type="predicted"/>
<feature type="transmembrane region" description="Helical" evidence="8">
    <location>
        <begin position="300"/>
        <end position="319"/>
    </location>
</feature>
<evidence type="ECO:0000256" key="5">
    <source>
        <dbReference type="ARBA" id="ARBA00022989"/>
    </source>
</evidence>
<dbReference type="AlphaFoldDB" id="A0A1I6LYE9"/>
<feature type="transmembrane region" description="Helical" evidence="8">
    <location>
        <begin position="97"/>
        <end position="130"/>
    </location>
</feature>
<feature type="transmembrane region" description="Helical" evidence="8">
    <location>
        <begin position="32"/>
        <end position="48"/>
    </location>
</feature>
<dbReference type="GO" id="GO:0005886">
    <property type="term" value="C:plasma membrane"/>
    <property type="evidence" value="ECO:0007669"/>
    <property type="project" value="UniProtKB-SubCell"/>
</dbReference>
<dbReference type="OrthoDB" id="157118at2157"/>
<dbReference type="Proteomes" id="UP000199062">
    <property type="component" value="Unassembled WGS sequence"/>
</dbReference>
<keyword evidence="2" id="KW-0813">Transport</keyword>
<evidence type="ECO:0000256" key="1">
    <source>
        <dbReference type="ARBA" id="ARBA00004651"/>
    </source>
</evidence>
<protein>
    <submittedName>
        <fullName evidence="10">NhaP-type Na+/H+ or K+/H+ antiporter</fullName>
    </submittedName>
</protein>
<keyword evidence="3" id="KW-0050">Antiport</keyword>
<dbReference type="EMBL" id="FOZK01000003">
    <property type="protein sequence ID" value="SFS08463.1"/>
    <property type="molecule type" value="Genomic_DNA"/>
</dbReference>
<name>A0A1I6LYE9_9EURY</name>
<feature type="transmembrane region" description="Helical" evidence="8">
    <location>
        <begin position="6"/>
        <end position="25"/>
    </location>
</feature>
<evidence type="ECO:0000256" key="4">
    <source>
        <dbReference type="ARBA" id="ARBA00022692"/>
    </source>
</evidence>
<sequence>MASYEVTLLFVGLAIMGAVALPRVLSDKPMSFPLVYVIVGFVLFALPLETTPPDPIEQVLVAEHLTELVVIVALMGAGLKIDRPFDPRGWSTTWRLLLIAMPITILVTAVLGVTVLGTLTATAILLGAIVAPTDPVLASDVQATPPTEEVDEDVDATRQEGTIRFALTSEAGLNDGLAFPFTYLAIAVAAASGTSSLVWLADWALYELLYKIAAGTVIGYVSGRVFAWFIFGSPATTDLARVMAGAEALAATLISYAAAELMGGYGFIAVFVAALVLRNYEWDHDYYFDLHDFAVTTERLLMAAVLVLFGGAIAGGLLAPLTWTGALVGLVVVFVVRPVAGMIALLGSSVSMAERLVISAFGIRGIGSFYYLAYALNEASFQEIELLLAADELWAILGFVVLVSVVVHGISANYVMDALDRRRKGHEVTESAH</sequence>
<evidence type="ECO:0000256" key="3">
    <source>
        <dbReference type="ARBA" id="ARBA00022449"/>
    </source>
</evidence>
<dbReference type="PANTHER" id="PTHR32507:SF8">
    <property type="entry name" value="CNH1P"/>
    <property type="match status" value="1"/>
</dbReference>
<gene>
    <name evidence="10" type="ORF">SAMN05216559_3433</name>
</gene>
<keyword evidence="6" id="KW-0406">Ion transport</keyword>
<feature type="transmembrane region" description="Helical" evidence="8">
    <location>
        <begin position="181"/>
        <end position="201"/>
    </location>
</feature>
<dbReference type="InterPro" id="IPR006153">
    <property type="entry name" value="Cation/H_exchanger_TM"/>
</dbReference>
<feature type="transmembrane region" description="Helical" evidence="8">
    <location>
        <begin position="60"/>
        <end position="77"/>
    </location>
</feature>
<keyword evidence="5 8" id="KW-1133">Transmembrane helix</keyword>
<feature type="transmembrane region" description="Helical" evidence="8">
    <location>
        <begin position="208"/>
        <end position="231"/>
    </location>
</feature>
<feature type="transmembrane region" description="Helical" evidence="8">
    <location>
        <begin position="325"/>
        <end position="347"/>
    </location>
</feature>
<evidence type="ECO:0000256" key="6">
    <source>
        <dbReference type="ARBA" id="ARBA00023065"/>
    </source>
</evidence>
<feature type="transmembrane region" description="Helical" evidence="8">
    <location>
        <begin position="356"/>
        <end position="373"/>
    </location>
</feature>
<keyword evidence="4 8" id="KW-0812">Transmembrane</keyword>
<dbReference type="PANTHER" id="PTHR32507">
    <property type="entry name" value="NA(+)/H(+) ANTIPORTER 1"/>
    <property type="match status" value="1"/>
</dbReference>
<evidence type="ECO:0000259" key="9">
    <source>
        <dbReference type="Pfam" id="PF00999"/>
    </source>
</evidence>
<dbReference type="GO" id="GO:1902600">
    <property type="term" value="P:proton transmembrane transport"/>
    <property type="evidence" value="ECO:0007669"/>
    <property type="project" value="InterPro"/>
</dbReference>
<dbReference type="GO" id="GO:0015297">
    <property type="term" value="F:antiporter activity"/>
    <property type="evidence" value="ECO:0007669"/>
    <property type="project" value="UniProtKB-KW"/>
</dbReference>
<evidence type="ECO:0000313" key="11">
    <source>
        <dbReference type="Proteomes" id="UP000199062"/>
    </source>
</evidence>
<keyword evidence="7 8" id="KW-0472">Membrane</keyword>
<keyword evidence="11" id="KW-1185">Reference proteome</keyword>
<feature type="transmembrane region" description="Helical" evidence="8">
    <location>
        <begin position="251"/>
        <end position="277"/>
    </location>
</feature>
<organism evidence="10 11">
    <name type="scientific">Halomicrobium zhouii</name>
    <dbReference type="NCBI Taxonomy" id="767519"/>
    <lineage>
        <taxon>Archaea</taxon>
        <taxon>Methanobacteriati</taxon>
        <taxon>Methanobacteriota</taxon>
        <taxon>Stenosarchaea group</taxon>
        <taxon>Halobacteria</taxon>
        <taxon>Halobacteriales</taxon>
        <taxon>Haloarculaceae</taxon>
        <taxon>Halomicrobium</taxon>
    </lineage>
</organism>
<comment type="subcellular location">
    <subcellularLocation>
        <location evidence="1">Cell membrane</location>
        <topology evidence="1">Multi-pass membrane protein</topology>
    </subcellularLocation>
</comment>
<feature type="transmembrane region" description="Helical" evidence="8">
    <location>
        <begin position="393"/>
        <end position="416"/>
    </location>
</feature>
<evidence type="ECO:0000256" key="2">
    <source>
        <dbReference type="ARBA" id="ARBA00022448"/>
    </source>
</evidence>
<dbReference type="STRING" id="767519.SAMN05216559_3433"/>
<evidence type="ECO:0000256" key="8">
    <source>
        <dbReference type="SAM" id="Phobius"/>
    </source>
</evidence>
<dbReference type="Pfam" id="PF00999">
    <property type="entry name" value="Na_H_Exchanger"/>
    <property type="match status" value="1"/>
</dbReference>
<evidence type="ECO:0000313" key="10">
    <source>
        <dbReference type="EMBL" id="SFS08463.1"/>
    </source>
</evidence>
<reference evidence="10 11" key="1">
    <citation type="submission" date="2016-10" db="EMBL/GenBank/DDBJ databases">
        <authorList>
            <person name="de Groot N.N."/>
        </authorList>
    </citation>
    <scope>NUCLEOTIDE SEQUENCE [LARGE SCALE GENOMIC DNA]</scope>
    <source>
        <strain evidence="10 11">CGMCC 1.10457</strain>
    </source>
</reference>
<evidence type="ECO:0000256" key="7">
    <source>
        <dbReference type="ARBA" id="ARBA00023136"/>
    </source>
</evidence>
<dbReference type="RefSeq" id="WP_177227587.1">
    <property type="nucleotide sequence ID" value="NZ_FOZK01000003.1"/>
</dbReference>
<feature type="domain" description="Cation/H+ exchanger transmembrane" evidence="9">
    <location>
        <begin position="30"/>
        <end position="413"/>
    </location>
</feature>
<accession>A0A1I6LYE9</accession>